<dbReference type="InterPro" id="IPR002502">
    <property type="entry name" value="Amidase_domain"/>
</dbReference>
<proteinExistence type="predicted"/>
<dbReference type="GO" id="GO:0009253">
    <property type="term" value="P:peptidoglycan catabolic process"/>
    <property type="evidence" value="ECO:0007669"/>
    <property type="project" value="InterPro"/>
</dbReference>
<evidence type="ECO:0000313" key="3">
    <source>
        <dbReference type="Proteomes" id="UP001224845"/>
    </source>
</evidence>
<dbReference type="SUPFAM" id="SSF55846">
    <property type="entry name" value="N-acetylmuramoyl-L-alanine amidase-like"/>
    <property type="match status" value="1"/>
</dbReference>
<reference evidence="2" key="1">
    <citation type="submission" date="2023-07" db="EMBL/GenBank/DDBJ databases">
        <title>Sorghum-associated microbial communities from plants grown in Nebraska, USA.</title>
        <authorList>
            <person name="Schachtman D."/>
        </authorList>
    </citation>
    <scope>NUCLEOTIDE SEQUENCE</scope>
    <source>
        <strain evidence="2">DS3315</strain>
    </source>
</reference>
<dbReference type="AlphaFoldDB" id="A0AAW8EAV9"/>
<protein>
    <recommendedName>
        <fullName evidence="1">N-acetylmuramoyl-L-alanine amidase domain-containing protein</fullName>
    </recommendedName>
</protein>
<dbReference type="GO" id="GO:0008745">
    <property type="term" value="F:N-acetylmuramoyl-L-alanine amidase activity"/>
    <property type="evidence" value="ECO:0007669"/>
    <property type="project" value="InterPro"/>
</dbReference>
<gene>
    <name evidence="2" type="ORF">J2W39_001145</name>
</gene>
<dbReference type="RefSeq" id="WP_278876438.1">
    <property type="nucleotide sequence ID" value="NZ_CAXUQE020000001.1"/>
</dbReference>
<evidence type="ECO:0000313" key="2">
    <source>
        <dbReference type="EMBL" id="MDP9969915.1"/>
    </source>
</evidence>
<dbReference type="Gene3D" id="3.40.80.10">
    <property type="entry name" value="Peptidoglycan recognition protein-like"/>
    <property type="match status" value="1"/>
</dbReference>
<name>A0AAW8EAV9_VARPD</name>
<comment type="caution">
    <text evidence="2">The sequence shown here is derived from an EMBL/GenBank/DDBJ whole genome shotgun (WGS) entry which is preliminary data.</text>
</comment>
<dbReference type="Proteomes" id="UP001224845">
    <property type="component" value="Unassembled WGS sequence"/>
</dbReference>
<feature type="domain" description="N-acetylmuramoyl-L-alanine amidase" evidence="1">
    <location>
        <begin position="38"/>
        <end position="160"/>
    </location>
</feature>
<dbReference type="CDD" id="cd06583">
    <property type="entry name" value="PGRP"/>
    <property type="match status" value="1"/>
</dbReference>
<dbReference type="EMBL" id="JAUSRV010000003">
    <property type="protein sequence ID" value="MDP9969915.1"/>
    <property type="molecule type" value="Genomic_DNA"/>
</dbReference>
<organism evidence="2 3">
    <name type="scientific">Variovorax paradoxus</name>
    <dbReference type="NCBI Taxonomy" id="34073"/>
    <lineage>
        <taxon>Bacteria</taxon>
        <taxon>Pseudomonadati</taxon>
        <taxon>Pseudomonadota</taxon>
        <taxon>Betaproteobacteria</taxon>
        <taxon>Burkholderiales</taxon>
        <taxon>Comamonadaceae</taxon>
        <taxon>Variovorax</taxon>
    </lineage>
</organism>
<accession>A0AAW8EAV9</accession>
<dbReference type="InterPro" id="IPR036505">
    <property type="entry name" value="Amidase/PGRP_sf"/>
</dbReference>
<dbReference type="Pfam" id="PF01510">
    <property type="entry name" value="Amidase_2"/>
    <property type="match status" value="1"/>
</dbReference>
<evidence type="ECO:0000259" key="1">
    <source>
        <dbReference type="Pfam" id="PF01510"/>
    </source>
</evidence>
<sequence>MSSKWNDNDYHPYADEYYPLSKHYGGPGAAGLMKKTGIKGLIVHITDGNSLLSSLKTTWENRAASAHFAVDKGGTIAQYIPLSQRSWAVDGWKVDNLWYSVENVAVHGETLTDMQIRMNGYLLAWLNGEYGVPLKLAATPDDSGLSYHAMFTKSKPCPGKPVIAQLQDIVDAAVGLSGG</sequence>